<name>A0ABD0XWE6_UMBPY</name>
<dbReference type="Pfam" id="PF02758">
    <property type="entry name" value="PYRIN"/>
    <property type="match status" value="1"/>
</dbReference>
<protein>
    <recommendedName>
        <fullName evidence="1">Pyrin domain-containing protein</fullName>
    </recommendedName>
</protein>
<dbReference type="PROSITE" id="PS50824">
    <property type="entry name" value="DAPIN"/>
    <property type="match status" value="1"/>
</dbReference>
<comment type="caution">
    <text evidence="2">The sequence shown here is derived from an EMBL/GenBank/DDBJ whole genome shotgun (WGS) entry which is preliminary data.</text>
</comment>
<dbReference type="Gene3D" id="1.10.533.10">
    <property type="entry name" value="Death Domain, Fas"/>
    <property type="match status" value="1"/>
</dbReference>
<evidence type="ECO:0000313" key="2">
    <source>
        <dbReference type="EMBL" id="KAL0994992.1"/>
    </source>
</evidence>
<dbReference type="InterPro" id="IPR004020">
    <property type="entry name" value="DAPIN"/>
</dbReference>
<dbReference type="AlphaFoldDB" id="A0ABD0XWE6"/>
<evidence type="ECO:0000313" key="3">
    <source>
        <dbReference type="Proteomes" id="UP001557470"/>
    </source>
</evidence>
<keyword evidence="3" id="KW-1185">Reference proteome</keyword>
<organism evidence="2 3">
    <name type="scientific">Umbra pygmaea</name>
    <name type="common">Eastern mudminnow</name>
    <dbReference type="NCBI Taxonomy" id="75934"/>
    <lineage>
        <taxon>Eukaryota</taxon>
        <taxon>Metazoa</taxon>
        <taxon>Chordata</taxon>
        <taxon>Craniata</taxon>
        <taxon>Vertebrata</taxon>
        <taxon>Euteleostomi</taxon>
        <taxon>Actinopterygii</taxon>
        <taxon>Neopterygii</taxon>
        <taxon>Teleostei</taxon>
        <taxon>Protacanthopterygii</taxon>
        <taxon>Esociformes</taxon>
        <taxon>Umbridae</taxon>
        <taxon>Umbra</taxon>
    </lineage>
</organism>
<sequence>MASDKVLLLETLEELAREELKRFQWFLTHDMVNGFHPIPRSKLENANRMDTVDCMVQTYNTDGALRITMEILRKMNLNLLAVNLYASSKHRPDKEGAAVAVVLDDKQDESHKQDVEKKVLQLLKECQPEDALKIIKKVQRELNLHEVVKP</sequence>
<evidence type="ECO:0000259" key="1">
    <source>
        <dbReference type="PROSITE" id="PS50824"/>
    </source>
</evidence>
<dbReference type="SUPFAM" id="SSF47986">
    <property type="entry name" value="DEATH domain"/>
    <property type="match status" value="1"/>
</dbReference>
<dbReference type="SMART" id="SM01289">
    <property type="entry name" value="PYRIN"/>
    <property type="match status" value="1"/>
</dbReference>
<dbReference type="EMBL" id="JAGEUA010000003">
    <property type="protein sequence ID" value="KAL0994992.1"/>
    <property type="molecule type" value="Genomic_DNA"/>
</dbReference>
<reference evidence="2 3" key="1">
    <citation type="submission" date="2024-06" db="EMBL/GenBank/DDBJ databases">
        <authorList>
            <person name="Pan Q."/>
            <person name="Wen M."/>
            <person name="Jouanno E."/>
            <person name="Zahm M."/>
            <person name="Klopp C."/>
            <person name="Cabau C."/>
            <person name="Louis A."/>
            <person name="Berthelot C."/>
            <person name="Parey E."/>
            <person name="Roest Crollius H."/>
            <person name="Montfort J."/>
            <person name="Robinson-Rechavi M."/>
            <person name="Bouchez O."/>
            <person name="Lampietro C."/>
            <person name="Lopez Roques C."/>
            <person name="Donnadieu C."/>
            <person name="Postlethwait J."/>
            <person name="Bobe J."/>
            <person name="Verreycken H."/>
            <person name="Guiguen Y."/>
        </authorList>
    </citation>
    <scope>NUCLEOTIDE SEQUENCE [LARGE SCALE GENOMIC DNA]</scope>
    <source>
        <strain evidence="2">Up_M1</strain>
        <tissue evidence="2">Testis</tissue>
    </source>
</reference>
<gene>
    <name evidence="2" type="ORF">UPYG_G00130360</name>
</gene>
<feature type="domain" description="Pyrin" evidence="1">
    <location>
        <begin position="1"/>
        <end position="90"/>
    </location>
</feature>
<accession>A0ABD0XWE6</accession>
<proteinExistence type="predicted"/>
<dbReference type="InterPro" id="IPR011029">
    <property type="entry name" value="DEATH-like_dom_sf"/>
</dbReference>
<dbReference type="Proteomes" id="UP001557470">
    <property type="component" value="Unassembled WGS sequence"/>
</dbReference>
<dbReference type="CDD" id="cd08321">
    <property type="entry name" value="Pyrin_ASC-like"/>
    <property type="match status" value="1"/>
</dbReference>